<dbReference type="RefSeq" id="WP_271266301.1">
    <property type="nucleotide sequence ID" value="NZ_JAMGZJ010000065.1"/>
</dbReference>
<dbReference type="AlphaFoldDB" id="A0A9J6QBN8"/>
<dbReference type="Pfam" id="PF05973">
    <property type="entry name" value="Gp49"/>
    <property type="match status" value="1"/>
</dbReference>
<accession>A0A9J6QBN8</accession>
<evidence type="ECO:0000313" key="2">
    <source>
        <dbReference type="Proteomes" id="UP001061282"/>
    </source>
</evidence>
<proteinExistence type="predicted"/>
<dbReference type="EMBL" id="JAMGZJ010000065">
    <property type="protein sequence ID" value="MCU6667675.1"/>
    <property type="molecule type" value="Genomic_DNA"/>
</dbReference>
<comment type="caution">
    <text evidence="1">The sequence shown here is derived from an EMBL/GenBank/DDBJ whole genome shotgun (WGS) entry which is preliminary data.</text>
</comment>
<organism evidence="1 2">
    <name type="scientific">Silvania confinis</name>
    <dbReference type="NCBI Taxonomy" id="2926470"/>
    <lineage>
        <taxon>Bacteria</taxon>
        <taxon>Pseudomonadati</taxon>
        <taxon>Pseudomonadota</taxon>
        <taxon>Gammaproteobacteria</taxon>
        <taxon>Enterobacterales</taxon>
        <taxon>Enterobacteriaceae</taxon>
        <taxon>Silvania</taxon>
    </lineage>
</organism>
<keyword evidence="2" id="KW-1185">Reference proteome</keyword>
<evidence type="ECO:0000313" key="1">
    <source>
        <dbReference type="EMBL" id="MCU6667675.1"/>
    </source>
</evidence>
<gene>
    <name evidence="1" type="ORF">M8013_02725</name>
</gene>
<protein>
    <submittedName>
        <fullName evidence="1">Type II toxin-antitoxin system RelE/ParE family toxin</fullName>
    </submittedName>
</protein>
<dbReference type="Proteomes" id="UP001061282">
    <property type="component" value="Unassembled WGS sequence"/>
</dbReference>
<sequence length="116" mass="13400">MLSGRPTLRPIAWVGSAFDDLRCFPEEVRKDAGYQLHRLQAGLEAADWKPMPELGRGVEEVRLRGYSGAFRIIYLARFEQAVYILHCFMKKTQRTSGHDKRIAKVRFQSVMAEQRS</sequence>
<dbReference type="InterPro" id="IPR009241">
    <property type="entry name" value="HigB-like"/>
</dbReference>
<reference evidence="1" key="1">
    <citation type="submission" date="2022-05" db="EMBL/GenBank/DDBJ databases">
        <title>Description of a novel species of Leclercia; Leclercia tamurae and the Proposal for a Novel Genus Silvania gen. nov. Containing Two Novel Species Silvania hatchlandensis sp. nov. and Silvania confinis sp. nov. Isolated from the Rhizosphere of Oak.</title>
        <authorList>
            <person name="Maddock D.W."/>
            <person name="Brady C.L."/>
            <person name="Denman S."/>
            <person name="Arnold D."/>
        </authorList>
    </citation>
    <scope>NUCLEOTIDE SEQUENCE</scope>
    <source>
        <strain evidence="1">H4N4</strain>
    </source>
</reference>
<name>A0A9J6QBN8_9ENTR</name>